<dbReference type="NCBIfam" id="NF047658">
    <property type="entry name" value="HYC_CC_PP"/>
    <property type="match status" value="1"/>
</dbReference>
<dbReference type="OrthoDB" id="1493875at2"/>
<proteinExistence type="predicted"/>
<dbReference type="Pfam" id="PF26622">
    <property type="entry name" value="DUF8199"/>
    <property type="match status" value="1"/>
</dbReference>
<organism evidence="1 2">
    <name type="scientific">Gillisia hiemivivida</name>
    <dbReference type="NCBI Taxonomy" id="291190"/>
    <lineage>
        <taxon>Bacteria</taxon>
        <taxon>Pseudomonadati</taxon>
        <taxon>Bacteroidota</taxon>
        <taxon>Flavobacteriia</taxon>
        <taxon>Flavobacteriales</taxon>
        <taxon>Flavobacteriaceae</taxon>
        <taxon>Gillisia</taxon>
    </lineage>
</organism>
<accession>A0A5C6ZSF0</accession>
<comment type="caution">
    <text evidence="1">The sequence shown here is derived from an EMBL/GenBank/DDBJ whole genome shotgun (WGS) entry which is preliminary data.</text>
</comment>
<dbReference type="RefSeq" id="WP_026836504.1">
    <property type="nucleotide sequence ID" value="NZ_CBCSHZ010000020.1"/>
</dbReference>
<protein>
    <recommendedName>
        <fullName evidence="3">Secreted protein</fullName>
    </recommendedName>
</protein>
<dbReference type="EMBL" id="VORY01000015">
    <property type="protein sequence ID" value="TXD92960.1"/>
    <property type="molecule type" value="Genomic_DNA"/>
</dbReference>
<dbReference type="AlphaFoldDB" id="A0A5C6ZSF0"/>
<sequence>MKKGIQKFSSLILALLVLVSTFSFTIEKHFCGDLLVDQAVFSKVKDCGMSSHNMDAMMVSGMLTDSCCTNTHLAIEGQDELKISFDKLSLDQQVFVSAFTISFIELFESSPEQIIPFKDYSPPLLVTDIHLMDQVFLI</sequence>
<evidence type="ECO:0008006" key="3">
    <source>
        <dbReference type="Google" id="ProtNLM"/>
    </source>
</evidence>
<reference evidence="1 2" key="1">
    <citation type="submission" date="2019-08" db="EMBL/GenBank/DDBJ databases">
        <title>Genome sequence of Gillisia hiemivivida IC154 (type strain).</title>
        <authorList>
            <person name="Bowman J.P."/>
        </authorList>
    </citation>
    <scope>NUCLEOTIDE SEQUENCE [LARGE SCALE GENOMIC DNA]</scope>
    <source>
        <strain evidence="1 2">IC154</strain>
    </source>
</reference>
<dbReference type="InterPro" id="IPR058512">
    <property type="entry name" value="DUF8199"/>
</dbReference>
<dbReference type="Proteomes" id="UP000321367">
    <property type="component" value="Unassembled WGS sequence"/>
</dbReference>
<evidence type="ECO:0000313" key="2">
    <source>
        <dbReference type="Proteomes" id="UP000321367"/>
    </source>
</evidence>
<gene>
    <name evidence="1" type="ORF">ES724_11965</name>
</gene>
<evidence type="ECO:0000313" key="1">
    <source>
        <dbReference type="EMBL" id="TXD92960.1"/>
    </source>
</evidence>
<name>A0A5C6ZSF0_9FLAO</name>
<keyword evidence="2" id="KW-1185">Reference proteome</keyword>
<dbReference type="InterPro" id="IPR058060">
    <property type="entry name" value="HYC_CC_PP"/>
</dbReference>